<reference evidence="2 3" key="1">
    <citation type="submission" date="2020-08" db="EMBL/GenBank/DDBJ databases">
        <title>Genomic Encyclopedia of Type Strains, Phase III (KMG-III): the genomes of soil and plant-associated and newly described type strains.</title>
        <authorList>
            <person name="Whitman W."/>
        </authorList>
    </citation>
    <scope>NUCLEOTIDE SEQUENCE [LARGE SCALE GENOMIC DNA]</scope>
    <source>
        <strain evidence="2 3">CECT 3226</strain>
    </source>
</reference>
<keyword evidence="3" id="KW-1185">Reference proteome</keyword>
<sequence length="149" mass="16089">MCLPGLPFGVLRLPTPRTLARWSGWIHIPFPTTARTAPDRHRPPPTGPLTPRATSPGPLCSGGDRFTYQPRTGGPRLPRSRTESTAGCGTLVCGPLYDPWQNDAHEHGRRSSKGSPGGNFVRRRHLSAGRTGGTSRSTGAWIRSVSSTR</sequence>
<feature type="region of interest" description="Disordered" evidence="1">
    <location>
        <begin position="99"/>
        <end position="149"/>
    </location>
</feature>
<gene>
    <name evidence="2" type="ORF">FHS32_004412</name>
</gene>
<evidence type="ECO:0000256" key="1">
    <source>
        <dbReference type="SAM" id="MobiDB-lite"/>
    </source>
</evidence>
<evidence type="ECO:0000313" key="2">
    <source>
        <dbReference type="EMBL" id="MBB5127659.1"/>
    </source>
</evidence>
<name>A0A7W8BQC1_9ACTN</name>
<dbReference type="AlphaFoldDB" id="A0A7W8BQC1"/>
<comment type="caution">
    <text evidence="2">The sequence shown here is derived from an EMBL/GenBank/DDBJ whole genome shotgun (WGS) entry which is preliminary data.</text>
</comment>
<protein>
    <submittedName>
        <fullName evidence="2">Uncharacterized protein</fullName>
    </submittedName>
</protein>
<organism evidence="2 3">
    <name type="scientific">Streptomyces griseoloalbus</name>
    <dbReference type="NCBI Taxonomy" id="67303"/>
    <lineage>
        <taxon>Bacteria</taxon>
        <taxon>Bacillati</taxon>
        <taxon>Actinomycetota</taxon>
        <taxon>Actinomycetes</taxon>
        <taxon>Kitasatosporales</taxon>
        <taxon>Streptomycetaceae</taxon>
        <taxon>Streptomyces</taxon>
    </lineage>
</organism>
<feature type="region of interest" description="Disordered" evidence="1">
    <location>
        <begin position="31"/>
        <end position="85"/>
    </location>
</feature>
<dbReference type="Proteomes" id="UP000568022">
    <property type="component" value="Unassembled WGS sequence"/>
</dbReference>
<accession>A0A7W8BQC1</accession>
<evidence type="ECO:0000313" key="3">
    <source>
        <dbReference type="Proteomes" id="UP000568022"/>
    </source>
</evidence>
<dbReference type="EMBL" id="JACHJE010000010">
    <property type="protein sequence ID" value="MBB5127659.1"/>
    <property type="molecule type" value="Genomic_DNA"/>
</dbReference>
<proteinExistence type="predicted"/>